<evidence type="ECO:0000313" key="3">
    <source>
        <dbReference type="Proteomes" id="UP000245207"/>
    </source>
</evidence>
<feature type="region of interest" description="Disordered" evidence="1">
    <location>
        <begin position="72"/>
        <end position="104"/>
    </location>
</feature>
<accession>A0A2U1L3X9</accession>
<comment type="caution">
    <text evidence="2">The sequence shown here is derived from an EMBL/GenBank/DDBJ whole genome shotgun (WGS) entry which is preliminary data.</text>
</comment>
<dbReference type="Proteomes" id="UP000245207">
    <property type="component" value="Unassembled WGS sequence"/>
</dbReference>
<evidence type="ECO:0000313" key="2">
    <source>
        <dbReference type="EMBL" id="PWA43723.1"/>
    </source>
</evidence>
<sequence length="124" mass="13836">MKTACELMHPRLKVKALKVETDARDKAYAIMAQTKVHGIDLLVIGKRQSLSNAILSKMLDVVMKNIGITRRSKQMGSKSCPVSIKSSPLHDPDGNTRDERRNSFYSRDHSIQAAIAHCKKSFGK</sequence>
<dbReference type="PANTHER" id="PTHR47867:SF1">
    <property type="entry name" value="ADENINE NUCLEOTIDE ALPHA HYDROLASES-LIKE SUPERFAMILY PROTEIN"/>
    <property type="match status" value="1"/>
</dbReference>
<evidence type="ECO:0000256" key="1">
    <source>
        <dbReference type="SAM" id="MobiDB-lite"/>
    </source>
</evidence>
<dbReference type="OrthoDB" id="786029at2759"/>
<organism evidence="2 3">
    <name type="scientific">Artemisia annua</name>
    <name type="common">Sweet wormwood</name>
    <dbReference type="NCBI Taxonomy" id="35608"/>
    <lineage>
        <taxon>Eukaryota</taxon>
        <taxon>Viridiplantae</taxon>
        <taxon>Streptophyta</taxon>
        <taxon>Embryophyta</taxon>
        <taxon>Tracheophyta</taxon>
        <taxon>Spermatophyta</taxon>
        <taxon>Magnoliopsida</taxon>
        <taxon>eudicotyledons</taxon>
        <taxon>Gunneridae</taxon>
        <taxon>Pentapetalae</taxon>
        <taxon>asterids</taxon>
        <taxon>campanulids</taxon>
        <taxon>Asterales</taxon>
        <taxon>Asteraceae</taxon>
        <taxon>Asteroideae</taxon>
        <taxon>Anthemideae</taxon>
        <taxon>Artemisiinae</taxon>
        <taxon>Artemisia</taxon>
    </lineage>
</organism>
<feature type="compositionally biased region" description="Basic and acidic residues" evidence="1">
    <location>
        <begin position="88"/>
        <end position="104"/>
    </location>
</feature>
<protein>
    <recommendedName>
        <fullName evidence="4">UspA domain-containing protein</fullName>
    </recommendedName>
</protein>
<name>A0A2U1L3X9_ARTAN</name>
<evidence type="ECO:0008006" key="4">
    <source>
        <dbReference type="Google" id="ProtNLM"/>
    </source>
</evidence>
<dbReference type="PANTHER" id="PTHR47867">
    <property type="entry name" value="ADENINE NUCLEOTIDE ALPHA HYDROLASES-LIKE SUPERFAMILY PROTEIN"/>
    <property type="match status" value="1"/>
</dbReference>
<reference evidence="2 3" key="1">
    <citation type="journal article" date="2018" name="Mol. Plant">
        <title>The genome of Artemisia annua provides insight into the evolution of Asteraceae family and artemisinin biosynthesis.</title>
        <authorList>
            <person name="Shen Q."/>
            <person name="Zhang L."/>
            <person name="Liao Z."/>
            <person name="Wang S."/>
            <person name="Yan T."/>
            <person name="Shi P."/>
            <person name="Liu M."/>
            <person name="Fu X."/>
            <person name="Pan Q."/>
            <person name="Wang Y."/>
            <person name="Lv Z."/>
            <person name="Lu X."/>
            <person name="Zhang F."/>
            <person name="Jiang W."/>
            <person name="Ma Y."/>
            <person name="Chen M."/>
            <person name="Hao X."/>
            <person name="Li L."/>
            <person name="Tang Y."/>
            <person name="Lv G."/>
            <person name="Zhou Y."/>
            <person name="Sun X."/>
            <person name="Brodelius P.E."/>
            <person name="Rose J.K.C."/>
            <person name="Tang K."/>
        </authorList>
    </citation>
    <scope>NUCLEOTIDE SEQUENCE [LARGE SCALE GENOMIC DNA]</scope>
    <source>
        <strain evidence="3">cv. Huhao1</strain>
        <tissue evidence="2">Leaf</tissue>
    </source>
</reference>
<dbReference type="EMBL" id="PKPP01011674">
    <property type="protein sequence ID" value="PWA43723.1"/>
    <property type="molecule type" value="Genomic_DNA"/>
</dbReference>
<proteinExistence type="predicted"/>
<gene>
    <name evidence="2" type="ORF">CTI12_AA533020</name>
</gene>
<keyword evidence="3" id="KW-1185">Reference proteome</keyword>
<dbReference type="AlphaFoldDB" id="A0A2U1L3X9"/>